<dbReference type="RefSeq" id="XP_024872155.1">
    <property type="nucleotide sequence ID" value="XM_025016387.1"/>
</dbReference>
<keyword evidence="1" id="KW-1185">Reference proteome</keyword>
<accession>A0A6J1PTC7</accession>
<dbReference type="Proteomes" id="UP000504618">
    <property type="component" value="Unplaced"/>
</dbReference>
<proteinExistence type="predicted"/>
<reference evidence="2" key="1">
    <citation type="submission" date="2025-08" db="UniProtKB">
        <authorList>
            <consortium name="RefSeq"/>
        </authorList>
    </citation>
    <scope>IDENTIFICATION</scope>
    <source>
        <tissue evidence="2">Whole body</tissue>
    </source>
</reference>
<dbReference type="OrthoDB" id="7554993at2759"/>
<dbReference type="GeneID" id="112454796"/>
<name>A0A6J1PTC7_9HYME</name>
<organism evidence="1 2">
    <name type="scientific">Temnothorax curvispinosus</name>
    <dbReference type="NCBI Taxonomy" id="300111"/>
    <lineage>
        <taxon>Eukaryota</taxon>
        <taxon>Metazoa</taxon>
        <taxon>Ecdysozoa</taxon>
        <taxon>Arthropoda</taxon>
        <taxon>Hexapoda</taxon>
        <taxon>Insecta</taxon>
        <taxon>Pterygota</taxon>
        <taxon>Neoptera</taxon>
        <taxon>Endopterygota</taxon>
        <taxon>Hymenoptera</taxon>
        <taxon>Apocrita</taxon>
        <taxon>Aculeata</taxon>
        <taxon>Formicoidea</taxon>
        <taxon>Formicidae</taxon>
        <taxon>Myrmicinae</taxon>
        <taxon>Temnothorax</taxon>
    </lineage>
</organism>
<evidence type="ECO:0000313" key="2">
    <source>
        <dbReference type="RefSeq" id="XP_024872155.1"/>
    </source>
</evidence>
<dbReference type="AlphaFoldDB" id="A0A6J1PTC7"/>
<sequence>MDMININEIEDINLSSEDEEVQIRVPKRYIRDGENPFEFYNELDVKKRFRFAKNSHMFSILPLIEEGLSKINTRGLPITPVFSIISISLRFYATQQVFSLSWEM</sequence>
<protein>
    <submittedName>
        <fullName evidence="2">Uncharacterized protein LOC112454796</fullName>
    </submittedName>
</protein>
<evidence type="ECO:0000313" key="1">
    <source>
        <dbReference type="Proteomes" id="UP000504618"/>
    </source>
</evidence>
<gene>
    <name evidence="2" type="primary">LOC112454796</name>
</gene>